<dbReference type="EMBL" id="NIVC01003911">
    <property type="protein sequence ID" value="PAA49316.1"/>
    <property type="molecule type" value="Genomic_DNA"/>
</dbReference>
<organism evidence="2 3">
    <name type="scientific">Macrostomum lignano</name>
    <dbReference type="NCBI Taxonomy" id="282301"/>
    <lineage>
        <taxon>Eukaryota</taxon>
        <taxon>Metazoa</taxon>
        <taxon>Spiralia</taxon>
        <taxon>Lophotrochozoa</taxon>
        <taxon>Platyhelminthes</taxon>
        <taxon>Rhabditophora</taxon>
        <taxon>Macrostomorpha</taxon>
        <taxon>Macrostomida</taxon>
        <taxon>Macrostomidae</taxon>
        <taxon>Macrostomum</taxon>
    </lineage>
</organism>
<gene>
    <name evidence="2" type="ORF">BOX15_Mlig031960g2</name>
</gene>
<feature type="region of interest" description="Disordered" evidence="1">
    <location>
        <begin position="26"/>
        <end position="53"/>
    </location>
</feature>
<reference evidence="2 3" key="1">
    <citation type="submission" date="2017-06" db="EMBL/GenBank/DDBJ databases">
        <title>A platform for efficient transgenesis in Macrostomum lignano, a flatworm model organism for stem cell research.</title>
        <authorList>
            <person name="Berezikov E."/>
        </authorList>
    </citation>
    <scope>NUCLEOTIDE SEQUENCE [LARGE SCALE GENOMIC DNA]</scope>
    <source>
        <strain evidence="2">DV1</strain>
        <tissue evidence="2">Whole organism</tissue>
    </source>
</reference>
<evidence type="ECO:0000313" key="3">
    <source>
        <dbReference type="Proteomes" id="UP000215902"/>
    </source>
</evidence>
<dbReference type="AlphaFoldDB" id="A0A267DJJ4"/>
<name>A0A267DJJ4_9PLAT</name>
<proteinExistence type="predicted"/>
<sequence length="205" mass="21516">MDATIPPPLVGFGLLNDRASAVLNNHPCRRPIPRGSNLYKKPHRSRDSGPQSRLQPRFICRLTAAGTTNNYAAKMLNKTSSICLGLGVLAVLVGVGHAISCLTYSHMGIEGIRGTPTVMECASSVTTCIKINFVQYYTTSTSAVKTNASLTVYSGACGSCTGLPSNYICTACSSDQCNSAFAAVRAAAPLTLALPLLMAAALHSF</sequence>
<accession>A0A267DJJ4</accession>
<keyword evidence="3" id="KW-1185">Reference proteome</keyword>
<comment type="caution">
    <text evidence="2">The sequence shown here is derived from an EMBL/GenBank/DDBJ whole genome shotgun (WGS) entry which is preliminary data.</text>
</comment>
<protein>
    <submittedName>
        <fullName evidence="2">Uncharacterized protein</fullName>
    </submittedName>
</protein>
<evidence type="ECO:0000256" key="1">
    <source>
        <dbReference type="SAM" id="MobiDB-lite"/>
    </source>
</evidence>
<dbReference type="Proteomes" id="UP000215902">
    <property type="component" value="Unassembled WGS sequence"/>
</dbReference>
<evidence type="ECO:0000313" key="2">
    <source>
        <dbReference type="EMBL" id="PAA49316.1"/>
    </source>
</evidence>